<name>A0A8C5AU83_GADMO</name>
<dbReference type="GO" id="GO:0060271">
    <property type="term" value="P:cilium assembly"/>
    <property type="evidence" value="ECO:0007669"/>
    <property type="project" value="Ensembl"/>
</dbReference>
<keyword evidence="7 9" id="KW-0175">Coiled coil</keyword>
<feature type="coiled-coil region" evidence="9">
    <location>
        <begin position="852"/>
        <end position="882"/>
    </location>
</feature>
<evidence type="ECO:0000256" key="7">
    <source>
        <dbReference type="ARBA" id="ARBA00023054"/>
    </source>
</evidence>
<accession>A0A8C5AU83</accession>
<keyword evidence="12" id="KW-1185">Reference proteome</keyword>
<feature type="coiled-coil region" evidence="9">
    <location>
        <begin position="947"/>
        <end position="996"/>
    </location>
</feature>
<dbReference type="Proteomes" id="UP000694546">
    <property type="component" value="Chromosome 11"/>
</dbReference>
<feature type="compositionally biased region" description="Low complexity" evidence="10">
    <location>
        <begin position="1030"/>
        <end position="1047"/>
    </location>
</feature>
<feature type="compositionally biased region" description="Polar residues" evidence="10">
    <location>
        <begin position="458"/>
        <end position="471"/>
    </location>
</feature>
<feature type="compositionally biased region" description="Gly residues" evidence="10">
    <location>
        <begin position="1143"/>
        <end position="1156"/>
    </location>
</feature>
<dbReference type="PANTHER" id="PTHR34031">
    <property type="entry name" value="CENTROSOMAL PROTEIN OF 162 KDA"/>
    <property type="match status" value="1"/>
</dbReference>
<feature type="compositionally biased region" description="Basic residues" evidence="10">
    <location>
        <begin position="79"/>
        <end position="89"/>
    </location>
</feature>
<dbReference type="GeneTree" id="ENSGT00390000009631"/>
<organism evidence="11 12">
    <name type="scientific">Gadus morhua</name>
    <name type="common">Atlantic cod</name>
    <dbReference type="NCBI Taxonomy" id="8049"/>
    <lineage>
        <taxon>Eukaryota</taxon>
        <taxon>Metazoa</taxon>
        <taxon>Chordata</taxon>
        <taxon>Craniata</taxon>
        <taxon>Vertebrata</taxon>
        <taxon>Euteleostomi</taxon>
        <taxon>Actinopterygii</taxon>
        <taxon>Neopterygii</taxon>
        <taxon>Teleostei</taxon>
        <taxon>Neoteleostei</taxon>
        <taxon>Acanthomorphata</taxon>
        <taxon>Zeiogadaria</taxon>
        <taxon>Gadariae</taxon>
        <taxon>Gadiformes</taxon>
        <taxon>Gadoidei</taxon>
        <taxon>Gadidae</taxon>
        <taxon>Gadus</taxon>
    </lineage>
</organism>
<keyword evidence="8" id="KW-0206">Cytoskeleton</keyword>
<feature type="compositionally biased region" description="Polar residues" evidence="10">
    <location>
        <begin position="434"/>
        <end position="444"/>
    </location>
</feature>
<feature type="compositionally biased region" description="Low complexity" evidence="10">
    <location>
        <begin position="1125"/>
        <end position="1142"/>
    </location>
</feature>
<feature type="compositionally biased region" description="Polar residues" evidence="10">
    <location>
        <begin position="273"/>
        <end position="283"/>
    </location>
</feature>
<dbReference type="GO" id="GO:0005654">
    <property type="term" value="C:nucleoplasm"/>
    <property type="evidence" value="ECO:0007669"/>
    <property type="project" value="TreeGrafter"/>
</dbReference>
<feature type="region of interest" description="Disordered" evidence="10">
    <location>
        <begin position="1"/>
        <end position="526"/>
    </location>
</feature>
<dbReference type="GO" id="GO:0001947">
    <property type="term" value="P:heart looping"/>
    <property type="evidence" value="ECO:0007669"/>
    <property type="project" value="Ensembl"/>
</dbReference>
<evidence type="ECO:0000256" key="9">
    <source>
        <dbReference type="SAM" id="Coils"/>
    </source>
</evidence>
<feature type="region of interest" description="Disordered" evidence="10">
    <location>
        <begin position="1116"/>
        <end position="1158"/>
    </location>
</feature>
<keyword evidence="6" id="KW-0970">Cilium biogenesis/degradation</keyword>
<keyword evidence="4" id="KW-0963">Cytoplasm</keyword>
<reference evidence="11" key="2">
    <citation type="submission" date="2025-09" db="UniProtKB">
        <authorList>
            <consortium name="Ensembl"/>
        </authorList>
    </citation>
    <scope>IDENTIFICATION</scope>
</reference>
<dbReference type="GO" id="GO:0034451">
    <property type="term" value="C:centriolar satellite"/>
    <property type="evidence" value="ECO:0007669"/>
    <property type="project" value="TreeGrafter"/>
</dbReference>
<proteinExistence type="inferred from homology"/>
<evidence type="ECO:0000256" key="2">
    <source>
        <dbReference type="ARBA" id="ARBA00009485"/>
    </source>
</evidence>
<evidence type="ECO:0000313" key="12">
    <source>
        <dbReference type="Proteomes" id="UP000694546"/>
    </source>
</evidence>
<feature type="coiled-coil region" evidence="9">
    <location>
        <begin position="1259"/>
        <end position="1317"/>
    </location>
</feature>
<evidence type="ECO:0000313" key="11">
    <source>
        <dbReference type="Ensembl" id="ENSGMOP00000037414.1"/>
    </source>
</evidence>
<feature type="compositionally biased region" description="Basic and acidic residues" evidence="10">
    <location>
        <begin position="416"/>
        <end position="433"/>
    </location>
</feature>
<feature type="coiled-coil region" evidence="9">
    <location>
        <begin position="781"/>
        <end position="808"/>
    </location>
</feature>
<feature type="compositionally biased region" description="Basic and acidic residues" evidence="10">
    <location>
        <begin position="343"/>
        <end position="354"/>
    </location>
</feature>
<feature type="region of interest" description="Disordered" evidence="10">
    <location>
        <begin position="1000"/>
        <end position="1081"/>
    </location>
</feature>
<dbReference type="AlphaFoldDB" id="A0A8C5AU83"/>
<dbReference type="GO" id="GO:0005814">
    <property type="term" value="C:centriole"/>
    <property type="evidence" value="ECO:0007669"/>
    <property type="project" value="UniProtKB-SubCell"/>
</dbReference>
<feature type="compositionally biased region" description="Basic and acidic residues" evidence="10">
    <location>
        <begin position="1052"/>
        <end position="1065"/>
    </location>
</feature>
<dbReference type="OMA" id="CDGHRCL"/>
<protein>
    <recommendedName>
        <fullName evidence="3">Centrosomal protein of 162 kDa</fullName>
    </recommendedName>
</protein>
<feature type="compositionally biased region" description="Polar residues" evidence="10">
    <location>
        <begin position="35"/>
        <end position="50"/>
    </location>
</feature>
<comment type="subcellular location">
    <subcellularLocation>
        <location evidence="1">Cytoplasm</location>
        <location evidence="1">Cytoskeleton</location>
        <location evidence="1">Microtubule organizing center</location>
        <location evidence="1">Centrosome</location>
        <location evidence="1">Centriole</location>
    </subcellularLocation>
</comment>
<evidence type="ECO:0000256" key="10">
    <source>
        <dbReference type="SAM" id="MobiDB-lite"/>
    </source>
</evidence>
<dbReference type="GO" id="GO:0005879">
    <property type="term" value="C:axonemal microtubule"/>
    <property type="evidence" value="ECO:0007669"/>
    <property type="project" value="TreeGrafter"/>
</dbReference>
<evidence type="ECO:0000256" key="5">
    <source>
        <dbReference type="ARBA" id="ARBA00022701"/>
    </source>
</evidence>
<reference evidence="11" key="1">
    <citation type="submission" date="2025-08" db="UniProtKB">
        <authorList>
            <consortium name="Ensembl"/>
        </authorList>
    </citation>
    <scope>IDENTIFICATION</scope>
</reference>
<dbReference type="Ensembl" id="ENSGMOT00000052825.1">
    <property type="protein sequence ID" value="ENSGMOP00000037414.1"/>
    <property type="gene ID" value="ENSGMOG00000036123.1"/>
</dbReference>
<evidence type="ECO:0000256" key="6">
    <source>
        <dbReference type="ARBA" id="ARBA00022794"/>
    </source>
</evidence>
<evidence type="ECO:0000256" key="4">
    <source>
        <dbReference type="ARBA" id="ARBA00022490"/>
    </source>
</evidence>
<evidence type="ECO:0000256" key="1">
    <source>
        <dbReference type="ARBA" id="ARBA00004114"/>
    </source>
</evidence>
<feature type="coiled-coil region" evidence="9">
    <location>
        <begin position="681"/>
        <end position="744"/>
    </location>
</feature>
<evidence type="ECO:0000256" key="8">
    <source>
        <dbReference type="ARBA" id="ARBA00023212"/>
    </source>
</evidence>
<dbReference type="PANTHER" id="PTHR34031:SF1">
    <property type="entry name" value="CENTROSOMAL PROTEIN OF 162 KDA"/>
    <property type="match status" value="1"/>
</dbReference>
<sequence length="1418" mass="157977">MASHRMTNEELDEQFEQFLKESFSDESGDVGGSAKRTSVLDSLGKTSSQRPAKKAAISSRPWWQDEDYDDNAGGTGRGSSRRSFQKSSRKSQPIREEEEEEFLGQMAFSDEERQQGVPSRVRQEPEDSMLASGPDLTPGGPGLETLEEEEEKARFFARLEAGASSTLDYSRLNRDLDSPRSTPAQSLRKPEEAGEGSEEDEKPATEGISQACADSPDYSDNFEEDEKEKEPVETMPPISSLDVKGSLYDSLDSNDRRTPSTQLRGKDPAFSSDKGQSYGQSCGSEMEALQEAYRQISDAPGVPEDRVDGRRSRPSTSASPLEQSRGDLLPASTNGSELPTAEELMRPIRPETSDYIRGFPLKPSSRSGTGLDLRPGSAEPRHAGVKSGPVAEPWRERGSSGSLSPDTPLRRQPLSIREEVERLMEDQDREHHSQSPIPSTQASRAKQKPRGGTAGRPSLSSTRKSTVTSALRGSKAKEEGRSAMACRFSRPNRPTVKGKASPPPTQRKPVARVQHSPPPIKGIPENAGLQVSGDLVASVQSFAAFLQQQVGPAGPQVATATWDVNARRDVATGVKGLSDSNVEEGSMVQGLAHKEIDHLSHKQIDHPSQKERDLAQRERDLAQRERDLHLRLEEVEMQHREDLGAVKQENYVLQSKLRKAESSQGGQRWGEAADPMTMDRLQLLEKEVQQQETIIQGYHKENEKLCWEMKAQQTRSRATEEAMFAENQRLLNELRLAKEQLKNMPGTPLNACPMEHTQRITELLTHMEVIQKSEAKWSEESRSLRQQKQALEVDLQLMKKERDLLKAQVLSSSGDPGAVLGVRGDGHREEVAVLQKKLHWYAENQQLLDRDAARLRAASDETRQLKDQLENLKIEVRKSSSQQHTKAKEKTGDAKKIQALERQVKVMEDLLRRRQPNSLPALIYAAASASGPGGEDPTTTATPTLVTGLLERKVERLEAELDGHKEEAKRGLRAMEQQFQRIKLNYEQQISELEQKLVQRQNPEGAAPPPCPSSGGGEQQGVTEAQRSVELALQEQIQSLQQQLSRKAPPPEPERAPPPEPERARRSPSRHQVQSEAAFGARIERLTQELAAKTRSVQELSRTVERLQRERKGLLSGSWSREARPANANAAARPRAAASGDARVGGAGVGGGGDEAGAGEVEERFPAAQYEKTYRPDAFAGSHITEVLEENQALREQLGRLEERPDAGEPHGALAQAREELCRLKESTAEQLSSLVAQQRLEMDQLRAGHAQDHSSSRVAQLSNRLNTQEIVVQHLKEQLKDFKATKDTLAVSKIREETLQTQLTRLLEELRQAREAHSPELRHLHGLEAKICSMELRHTQREDQLKQLICQTRQVVESEQHSEVERWKGLAQGRSREVEAFRLELDSILDVLRELRRQGVVFPSPESHLHTPFTWKS</sequence>
<dbReference type="InterPro" id="IPR038774">
    <property type="entry name" value="CEP162-like"/>
</dbReference>
<comment type="similarity">
    <text evidence="2">Belongs to the CEP162 family.</text>
</comment>
<keyword evidence="5" id="KW-0493">Microtubule</keyword>
<evidence type="ECO:0000256" key="3">
    <source>
        <dbReference type="ARBA" id="ARBA00021406"/>
    </source>
</evidence>